<organism evidence="2 3">
    <name type="scientific">Caerostris extrusa</name>
    <name type="common">Bark spider</name>
    <name type="synonym">Caerostris bankana</name>
    <dbReference type="NCBI Taxonomy" id="172846"/>
    <lineage>
        <taxon>Eukaryota</taxon>
        <taxon>Metazoa</taxon>
        <taxon>Ecdysozoa</taxon>
        <taxon>Arthropoda</taxon>
        <taxon>Chelicerata</taxon>
        <taxon>Arachnida</taxon>
        <taxon>Araneae</taxon>
        <taxon>Araneomorphae</taxon>
        <taxon>Entelegynae</taxon>
        <taxon>Araneoidea</taxon>
        <taxon>Araneidae</taxon>
        <taxon>Caerostris</taxon>
    </lineage>
</organism>
<feature type="signal peptide" evidence="1">
    <location>
        <begin position="1"/>
        <end position="24"/>
    </location>
</feature>
<name>A0AAV4TT02_CAEEX</name>
<feature type="chain" id="PRO_5043853765" evidence="1">
    <location>
        <begin position="25"/>
        <end position="107"/>
    </location>
</feature>
<dbReference type="AlphaFoldDB" id="A0AAV4TT02"/>
<comment type="caution">
    <text evidence="2">The sequence shown here is derived from an EMBL/GenBank/DDBJ whole genome shotgun (WGS) entry which is preliminary data.</text>
</comment>
<gene>
    <name evidence="2" type="ORF">CEXT_37981</name>
</gene>
<proteinExistence type="predicted"/>
<accession>A0AAV4TT02</accession>
<evidence type="ECO:0000313" key="3">
    <source>
        <dbReference type="Proteomes" id="UP001054945"/>
    </source>
</evidence>
<evidence type="ECO:0000313" key="2">
    <source>
        <dbReference type="EMBL" id="GIY49204.1"/>
    </source>
</evidence>
<sequence>MHFFFYSVLCYVVLVFNAPSAIFADDVILSNASKRLLVIKALLGPLVGVDRTTHRRRRQDDIRILIQNGVTMPFCNMFGCELRDPEKQKCGPGFRYDAEFKRCRKLM</sequence>
<keyword evidence="3" id="KW-1185">Reference proteome</keyword>
<reference evidence="2 3" key="1">
    <citation type="submission" date="2021-06" db="EMBL/GenBank/DDBJ databases">
        <title>Caerostris extrusa draft genome.</title>
        <authorList>
            <person name="Kono N."/>
            <person name="Arakawa K."/>
        </authorList>
    </citation>
    <scope>NUCLEOTIDE SEQUENCE [LARGE SCALE GENOMIC DNA]</scope>
</reference>
<dbReference type="Proteomes" id="UP001054945">
    <property type="component" value="Unassembled WGS sequence"/>
</dbReference>
<keyword evidence="1" id="KW-0732">Signal</keyword>
<evidence type="ECO:0000256" key="1">
    <source>
        <dbReference type="SAM" id="SignalP"/>
    </source>
</evidence>
<dbReference type="EMBL" id="BPLR01011806">
    <property type="protein sequence ID" value="GIY49204.1"/>
    <property type="molecule type" value="Genomic_DNA"/>
</dbReference>
<protein>
    <submittedName>
        <fullName evidence="2">Uncharacterized protein</fullName>
    </submittedName>
</protein>